<organism evidence="1 2">
    <name type="scientific">Flavobacterium cupreum</name>
    <dbReference type="NCBI Taxonomy" id="2133766"/>
    <lineage>
        <taxon>Bacteria</taxon>
        <taxon>Pseudomonadati</taxon>
        <taxon>Bacteroidota</taxon>
        <taxon>Flavobacteriia</taxon>
        <taxon>Flavobacteriales</taxon>
        <taxon>Flavobacteriaceae</taxon>
        <taxon>Flavobacterium</taxon>
    </lineage>
</organism>
<dbReference type="OrthoDB" id="8445243at2"/>
<reference evidence="2" key="1">
    <citation type="journal article" date="2019" name="Syst. Appl. Microbiol.">
        <title>Flavobacterium circumlabens sp. nov. and Flavobacterium cupreum sp. nov., two psychrotrophic species isolated from Antarctic environmental samples.</title>
        <authorList>
            <person name="Kralova S."/>
            <person name="Busse H.-J."/>
            <person name="Svec P."/>
            <person name="Maslanova I."/>
            <person name="Stankova E."/>
            <person name="Bartak M."/>
            <person name="Sedlacek I."/>
        </authorList>
    </citation>
    <scope>NUCLEOTIDE SEQUENCE [LARGE SCALE GENOMIC DNA]</scope>
    <source>
        <strain evidence="2">CCM 8825</strain>
    </source>
</reference>
<keyword evidence="2" id="KW-1185">Reference proteome</keyword>
<dbReference type="EMBL" id="QWDM01000001">
    <property type="protein sequence ID" value="RUT72529.1"/>
    <property type="molecule type" value="Genomic_DNA"/>
</dbReference>
<dbReference type="Proteomes" id="UP000288102">
    <property type="component" value="Unassembled WGS sequence"/>
</dbReference>
<dbReference type="Gene3D" id="3.10.450.50">
    <property type="match status" value="1"/>
</dbReference>
<protein>
    <submittedName>
        <fullName evidence="1">Nuclear transport factor 2 family protein</fullName>
    </submittedName>
</protein>
<dbReference type="RefSeq" id="WP_127336575.1">
    <property type="nucleotide sequence ID" value="NZ_QWDM01000001.1"/>
</dbReference>
<evidence type="ECO:0000313" key="1">
    <source>
        <dbReference type="EMBL" id="RUT72529.1"/>
    </source>
</evidence>
<dbReference type="SUPFAM" id="SSF54427">
    <property type="entry name" value="NTF2-like"/>
    <property type="match status" value="1"/>
</dbReference>
<name>A0A434ADS4_9FLAO</name>
<dbReference type="InterPro" id="IPR039437">
    <property type="entry name" value="FrzH/put_lumazine-bd"/>
</dbReference>
<accession>A0A434ADS4</accession>
<sequence length="124" mass="13932">MDNFSTSAALITALIMNYFNGIYKGDAALLEKTFHPKALIVGDIKGVPYFKTLDQYLEGVKSRKSPQELGEKFNMEIISLEVINNTAVAKVKVPIFDYNYYDQLSLAVVDGKWVIVNKLLTHVN</sequence>
<proteinExistence type="predicted"/>
<dbReference type="Pfam" id="PF12893">
    <property type="entry name" value="Lumazine_bd_2"/>
    <property type="match status" value="1"/>
</dbReference>
<dbReference type="InterPro" id="IPR032710">
    <property type="entry name" value="NTF2-like_dom_sf"/>
</dbReference>
<dbReference type="AlphaFoldDB" id="A0A434ADS4"/>
<evidence type="ECO:0000313" key="2">
    <source>
        <dbReference type="Proteomes" id="UP000288102"/>
    </source>
</evidence>
<comment type="caution">
    <text evidence="1">The sequence shown here is derived from an EMBL/GenBank/DDBJ whole genome shotgun (WGS) entry which is preliminary data.</text>
</comment>
<gene>
    <name evidence="1" type="ORF">D0817_01270</name>
</gene>